<proteinExistence type="inferred from homology"/>
<dbReference type="InterPro" id="IPR006016">
    <property type="entry name" value="UspA"/>
</dbReference>
<evidence type="ECO:0000313" key="3">
    <source>
        <dbReference type="EMBL" id="MFC4835811.1"/>
    </source>
</evidence>
<dbReference type="Pfam" id="PF00582">
    <property type="entry name" value="Usp"/>
    <property type="match status" value="2"/>
</dbReference>
<reference evidence="4" key="1">
    <citation type="journal article" date="2019" name="Int. J. Syst. Evol. Microbiol.">
        <title>The Global Catalogue of Microorganisms (GCM) 10K type strain sequencing project: providing services to taxonomists for standard genome sequencing and annotation.</title>
        <authorList>
            <consortium name="The Broad Institute Genomics Platform"/>
            <consortium name="The Broad Institute Genome Sequencing Center for Infectious Disease"/>
            <person name="Wu L."/>
            <person name="Ma J."/>
        </authorList>
    </citation>
    <scope>NUCLEOTIDE SEQUENCE [LARGE SCALE GENOMIC DNA]</scope>
    <source>
        <strain evidence="4">CCUG 50347</strain>
    </source>
</reference>
<dbReference type="Gene3D" id="3.40.50.620">
    <property type="entry name" value="HUPs"/>
    <property type="match status" value="2"/>
</dbReference>
<comment type="caution">
    <text evidence="3">The sequence shown here is derived from an EMBL/GenBank/DDBJ whole genome shotgun (WGS) entry which is preliminary data.</text>
</comment>
<dbReference type="CDD" id="cd00293">
    <property type="entry name" value="USP-like"/>
    <property type="match status" value="1"/>
</dbReference>
<dbReference type="PANTHER" id="PTHR31964:SF113">
    <property type="entry name" value="USPA DOMAIN-CONTAINING PROTEIN"/>
    <property type="match status" value="1"/>
</dbReference>
<evidence type="ECO:0000313" key="4">
    <source>
        <dbReference type="Proteomes" id="UP001595909"/>
    </source>
</evidence>
<organism evidence="3 4">
    <name type="scientific">Actinomycetospora chibensis</name>
    <dbReference type="NCBI Taxonomy" id="663606"/>
    <lineage>
        <taxon>Bacteria</taxon>
        <taxon>Bacillati</taxon>
        <taxon>Actinomycetota</taxon>
        <taxon>Actinomycetes</taxon>
        <taxon>Pseudonocardiales</taxon>
        <taxon>Pseudonocardiaceae</taxon>
        <taxon>Actinomycetospora</taxon>
    </lineage>
</organism>
<comment type="similarity">
    <text evidence="1">Belongs to the universal stress protein A family.</text>
</comment>
<accession>A0ABV9RNK4</accession>
<dbReference type="InterPro" id="IPR006015">
    <property type="entry name" value="Universal_stress_UspA"/>
</dbReference>
<keyword evidence="4" id="KW-1185">Reference proteome</keyword>
<dbReference type="PANTHER" id="PTHR31964">
    <property type="entry name" value="ADENINE NUCLEOTIDE ALPHA HYDROLASES-LIKE SUPERFAMILY PROTEIN"/>
    <property type="match status" value="1"/>
</dbReference>
<dbReference type="InterPro" id="IPR014729">
    <property type="entry name" value="Rossmann-like_a/b/a_fold"/>
</dbReference>
<protein>
    <submittedName>
        <fullName evidence="3">Universal stress protein</fullName>
    </submittedName>
</protein>
<evidence type="ECO:0000256" key="1">
    <source>
        <dbReference type="ARBA" id="ARBA00008791"/>
    </source>
</evidence>
<gene>
    <name evidence="3" type="ORF">ACFPEL_25605</name>
</gene>
<dbReference type="EMBL" id="JBHSIM010000051">
    <property type="protein sequence ID" value="MFC4835811.1"/>
    <property type="molecule type" value="Genomic_DNA"/>
</dbReference>
<evidence type="ECO:0000259" key="2">
    <source>
        <dbReference type="Pfam" id="PF00582"/>
    </source>
</evidence>
<dbReference type="PRINTS" id="PR01438">
    <property type="entry name" value="UNVRSLSTRESS"/>
</dbReference>
<feature type="domain" description="UspA" evidence="2">
    <location>
        <begin position="7"/>
        <end position="137"/>
    </location>
</feature>
<feature type="domain" description="UspA" evidence="2">
    <location>
        <begin position="150"/>
        <end position="284"/>
    </location>
</feature>
<name>A0ABV9RNK4_9PSEU</name>
<sequence length="296" mass="30008">MSEPAPVVVGVDGSVSGRDALDWAVAEAATRLRPLWIVHACPPPIDPGPLGPVPSLSPYTGTSDVLQEAARRARLVAPEVEVTARLVSGGPVPALLGQRASLIVVGSRGRSGVRRALAGSVSVAVSARAQCPVVVVPPLREVVPGPSRAQVVVGVDGSYLSSRAIDFALRAAAQRGVGLTALHAWIPRPPVDSGGLADDWAASRAAECRALDGALAGRRGQFPTVAIKSKLACDDPAHALAVESAGAALVVVGSRGRGCMAGVLFGSVSQVLLHEAHCPIAVVRPRAATAGPARAA</sequence>
<dbReference type="SUPFAM" id="SSF52402">
    <property type="entry name" value="Adenine nucleotide alpha hydrolases-like"/>
    <property type="match status" value="2"/>
</dbReference>
<dbReference type="Proteomes" id="UP001595909">
    <property type="component" value="Unassembled WGS sequence"/>
</dbReference>
<dbReference type="RefSeq" id="WP_274187959.1">
    <property type="nucleotide sequence ID" value="NZ_BAABHN010000051.1"/>
</dbReference>